<dbReference type="EMBL" id="VCGU01000011">
    <property type="protein sequence ID" value="TRY67734.1"/>
    <property type="molecule type" value="Genomic_DNA"/>
</dbReference>
<gene>
    <name evidence="3" type="ORF">TCAL_09814</name>
</gene>
<dbReference type="OMA" id="WFSEHAN"/>
<dbReference type="InterPro" id="IPR025714">
    <property type="entry name" value="Methyltranfer_dom"/>
</dbReference>
<dbReference type="SUPFAM" id="SSF53335">
    <property type="entry name" value="S-adenosyl-L-methionine-dependent methyltransferases"/>
    <property type="match status" value="1"/>
</dbReference>
<organism evidence="3 4">
    <name type="scientific">Tigriopus californicus</name>
    <name type="common">Marine copepod</name>
    <dbReference type="NCBI Taxonomy" id="6832"/>
    <lineage>
        <taxon>Eukaryota</taxon>
        <taxon>Metazoa</taxon>
        <taxon>Ecdysozoa</taxon>
        <taxon>Arthropoda</taxon>
        <taxon>Crustacea</taxon>
        <taxon>Multicrustacea</taxon>
        <taxon>Hexanauplia</taxon>
        <taxon>Copepoda</taxon>
        <taxon>Harpacticoida</taxon>
        <taxon>Harpacticidae</taxon>
        <taxon>Tigriopus</taxon>
    </lineage>
</organism>
<dbReference type="Proteomes" id="UP000318571">
    <property type="component" value="Chromosome 4"/>
</dbReference>
<proteinExistence type="predicted"/>
<feature type="compositionally biased region" description="Basic and acidic residues" evidence="1">
    <location>
        <begin position="543"/>
        <end position="555"/>
    </location>
</feature>
<dbReference type="Gene3D" id="3.40.50.150">
    <property type="entry name" value="Vaccinia Virus protein VP39"/>
    <property type="match status" value="1"/>
</dbReference>
<evidence type="ECO:0000313" key="3">
    <source>
        <dbReference type="EMBL" id="TRY67734.1"/>
    </source>
</evidence>
<evidence type="ECO:0000259" key="2">
    <source>
        <dbReference type="Pfam" id="PF13679"/>
    </source>
</evidence>
<accession>A0A553NQN7</accession>
<feature type="non-terminal residue" evidence="3">
    <location>
        <position position="1"/>
    </location>
</feature>
<dbReference type="AlphaFoldDB" id="A0A553NQN7"/>
<dbReference type="Pfam" id="PF13679">
    <property type="entry name" value="Methyltransf_32"/>
    <property type="match status" value="1"/>
</dbReference>
<feature type="region of interest" description="Disordered" evidence="1">
    <location>
        <begin position="530"/>
        <end position="556"/>
    </location>
</feature>
<dbReference type="GO" id="GO:0005737">
    <property type="term" value="C:cytoplasm"/>
    <property type="evidence" value="ECO:0007669"/>
    <property type="project" value="TreeGrafter"/>
</dbReference>
<evidence type="ECO:0000256" key="1">
    <source>
        <dbReference type="SAM" id="MobiDB-lite"/>
    </source>
</evidence>
<dbReference type="PANTHER" id="PTHR13369:SF0">
    <property type="entry name" value="GLUTATHIONE S-TRANSFERASE C-TERMINAL DOMAIN-CONTAINING PROTEIN"/>
    <property type="match status" value="1"/>
</dbReference>
<evidence type="ECO:0000313" key="4">
    <source>
        <dbReference type="Proteomes" id="UP000318571"/>
    </source>
</evidence>
<protein>
    <recommendedName>
        <fullName evidence="2">Methyltransferase domain-containing protein</fullName>
    </recommendedName>
</protein>
<dbReference type="PANTHER" id="PTHR13369">
    <property type="match status" value="1"/>
</dbReference>
<name>A0A553NQN7_TIGCA</name>
<keyword evidence="4" id="KW-1185">Reference proteome</keyword>
<dbReference type="InterPro" id="IPR029063">
    <property type="entry name" value="SAM-dependent_MTases_sf"/>
</dbReference>
<reference evidence="3 4" key="1">
    <citation type="journal article" date="2018" name="Nat. Ecol. Evol.">
        <title>Genomic signatures of mitonuclear coevolution across populations of Tigriopus californicus.</title>
        <authorList>
            <person name="Barreto F.S."/>
            <person name="Watson E.T."/>
            <person name="Lima T.G."/>
            <person name="Willett C.S."/>
            <person name="Edmands S."/>
            <person name="Li W."/>
            <person name="Burton R.S."/>
        </authorList>
    </citation>
    <scope>NUCLEOTIDE SEQUENCE [LARGE SCALE GENOMIC DNA]</scope>
    <source>
        <strain evidence="3 4">San Diego</strain>
    </source>
</reference>
<sequence>LSILVIILESRHLHTPDEAEAHDIHDHHPILKELLSPDDKCWKTEPFQVVEPCDLCSAVMWFLGLKNVDSGRLRDKMKPRPDINNGRPADQFCSYDIGPASLQLFIEVGPSEIGDGAVSPQTLALFSALEFAACQGQFELHLVETSSGASNCVVPIRVEEHYHPTRYPSKADVPQMVRYCVLPAIYVEGKNICITGLCSVVRFLVKRAETRVDLLGYQGNCLSAPAEVSTWTAFCEIGLPGALEQLLKDFPTPNGTTQRQRPNVYLLPLELAKFEVHLHQPVRVHNIRKRMQTQLTKKSHKDGNVGDEKSSSGVVELVLDPGCSQITKAVFVERGCEKVLDSKSGQIIDAIQEFAQNQHIFAEGPDPLLSDVLLFPYFWLMRKLISDLLEIVPSTKSWFHRLQDELHLNEIVDRLVAGDPISTTVEEPSESSISIGTKKMVVPTDKKASSSGQTKNEESELKLMVIDGIDFILPPTKLVSLYKSDPSRQNPNAKIFTRQQDIDRIFNWFSEHANGDDLILRQPRHTLTDTIHESVSTPPPSRAENDGNSDKKSNKIDWSSLPHLVHPMGGMLPEKRLLKKCQQLENLASAVLDVVARERAEWSKNGQREAMTSTAFDFSQSSSHHTQSEGCHRDRQWPIIVDFCSGGGHLGILLAFLLPRAQIYLVENKEESLRRAFERVDKLGLSNVGFFQCNLDYFSGGFDIGVSLHACGVATDLVLKACLDNQAHFVCCPCCYGSVQENHILTYPKSLAFQEMSWNFRDYLVLGHTADQTHVNHEKTLQGFRAMDIVDSDRALEAIERGYQVQLTTLWPPSCTPKNNLLVGTWKPAETNQRGILNE</sequence>
<comment type="caution">
    <text evidence="3">The sequence shown here is derived from an EMBL/GenBank/DDBJ whole genome shotgun (WGS) entry which is preliminary data.</text>
</comment>
<feature type="domain" description="Methyltransferase" evidence="2">
    <location>
        <begin position="634"/>
        <end position="741"/>
    </location>
</feature>
<dbReference type="STRING" id="6832.A0A553NQN7"/>